<dbReference type="EMBL" id="MFKF01000001">
    <property type="protein sequence ID" value="OGG57294.1"/>
    <property type="molecule type" value="Genomic_DNA"/>
</dbReference>
<evidence type="ECO:0000313" key="5">
    <source>
        <dbReference type="Proteomes" id="UP000178606"/>
    </source>
</evidence>
<evidence type="ECO:0000256" key="2">
    <source>
        <dbReference type="ARBA" id="ARBA00035108"/>
    </source>
</evidence>
<dbReference type="InterPro" id="IPR009430">
    <property type="entry name" value="GvpL/GvpF"/>
</dbReference>
<keyword evidence="1" id="KW-0304">Gas vesicle</keyword>
<dbReference type="AlphaFoldDB" id="A0A1F6D773"/>
<dbReference type="GO" id="GO:0031412">
    <property type="term" value="P:gas vesicle organization"/>
    <property type="evidence" value="ECO:0007669"/>
    <property type="project" value="InterPro"/>
</dbReference>
<dbReference type="Pfam" id="PF06386">
    <property type="entry name" value="GvpL_GvpF"/>
    <property type="match status" value="1"/>
</dbReference>
<comment type="caution">
    <text evidence="4">The sequence shown here is derived from an EMBL/GenBank/DDBJ whole genome shotgun (WGS) entry which is preliminary data.</text>
</comment>
<reference evidence="4 5" key="1">
    <citation type="journal article" date="2016" name="Nat. Commun.">
        <title>Thousands of microbial genomes shed light on interconnected biogeochemical processes in an aquifer system.</title>
        <authorList>
            <person name="Anantharaman K."/>
            <person name="Brown C.T."/>
            <person name="Hug L.A."/>
            <person name="Sharon I."/>
            <person name="Castelle C.J."/>
            <person name="Probst A.J."/>
            <person name="Thomas B.C."/>
            <person name="Singh A."/>
            <person name="Wilkins M.J."/>
            <person name="Karaoz U."/>
            <person name="Brodie E.L."/>
            <person name="Williams K.H."/>
            <person name="Hubbard S.S."/>
            <person name="Banfield J.F."/>
        </authorList>
    </citation>
    <scope>NUCLEOTIDE SEQUENCE [LARGE SCALE GENOMIC DNA]</scope>
    <source>
        <strain evidence="5">RIFCSPLOWO2_12_FULL_64_10</strain>
    </source>
</reference>
<evidence type="ECO:0000256" key="3">
    <source>
        <dbReference type="ARBA" id="ARBA00035643"/>
    </source>
</evidence>
<dbReference type="Proteomes" id="UP000178606">
    <property type="component" value="Unassembled WGS sequence"/>
</dbReference>
<comment type="similarity">
    <text evidence="3">Belongs to the gas vesicle GvpF/GvpL family.</text>
</comment>
<sequence>MSERAEPRDGRYLYAIAGGVEEIASWEGRRYGPIGIDGGEVYTISAGGLAAVVSDVPNRKIRPERRQLSAHHEVLKRLLGDTALPMSFGVIADSAGAIREILSKNRDALAEQLQRLAGKVEMGLRVVWGVPNIFEYFVHIHPELRAARDRLFGAHREPTQEEKIEMGRMFERILNEDREAHAGAVEEVLAPRCFEIRRNPPRHEREVMHLACLIGRAAQAEFEAGVFEAARRFDDNFAFDYNGPWAPHNFIEIDLKI</sequence>
<comment type="subcellular location">
    <subcellularLocation>
        <location evidence="2">Gas vesicle</location>
    </subcellularLocation>
</comment>
<protein>
    <submittedName>
        <fullName evidence="4">Gas vesicle protein GvpFL</fullName>
    </submittedName>
</protein>
<proteinExistence type="inferred from homology"/>
<gene>
    <name evidence="4" type="ORF">A3F84_11395</name>
</gene>
<dbReference type="PANTHER" id="PTHR36852">
    <property type="entry name" value="PROTEIN GVPL 2"/>
    <property type="match status" value="1"/>
</dbReference>
<accession>A0A1F6D773</accession>
<evidence type="ECO:0000256" key="1">
    <source>
        <dbReference type="ARBA" id="ARBA00022987"/>
    </source>
</evidence>
<organism evidence="4 5">
    <name type="scientific">Handelsmanbacteria sp. (strain RIFCSPLOWO2_12_FULL_64_10)</name>
    <dbReference type="NCBI Taxonomy" id="1817868"/>
    <lineage>
        <taxon>Bacteria</taxon>
        <taxon>Candidatus Handelsmaniibacteriota</taxon>
    </lineage>
</organism>
<evidence type="ECO:0000313" key="4">
    <source>
        <dbReference type="EMBL" id="OGG57294.1"/>
    </source>
</evidence>
<dbReference type="GO" id="GO:0031411">
    <property type="term" value="C:gas vesicle"/>
    <property type="evidence" value="ECO:0007669"/>
    <property type="project" value="UniProtKB-SubCell"/>
</dbReference>
<dbReference type="PANTHER" id="PTHR36852:SF1">
    <property type="entry name" value="PROTEIN GVPL 2"/>
    <property type="match status" value="1"/>
</dbReference>
<name>A0A1F6D773_HANXR</name>